<feature type="region of interest" description="Disordered" evidence="1">
    <location>
        <begin position="55"/>
        <end position="75"/>
    </location>
</feature>
<evidence type="ECO:0000313" key="3">
    <source>
        <dbReference type="Proteomes" id="UP000789901"/>
    </source>
</evidence>
<comment type="caution">
    <text evidence="2">The sequence shown here is derived from an EMBL/GenBank/DDBJ whole genome shotgun (WGS) entry which is preliminary data.</text>
</comment>
<evidence type="ECO:0000313" key="2">
    <source>
        <dbReference type="EMBL" id="CAG8518140.1"/>
    </source>
</evidence>
<name>A0ABM8W3V5_GIGMA</name>
<protein>
    <submittedName>
        <fullName evidence="2">10638_t:CDS:1</fullName>
    </submittedName>
</protein>
<evidence type="ECO:0000256" key="1">
    <source>
        <dbReference type="SAM" id="MobiDB-lite"/>
    </source>
</evidence>
<feature type="region of interest" description="Disordered" evidence="1">
    <location>
        <begin position="1"/>
        <end position="40"/>
    </location>
</feature>
<accession>A0ABM8W3V5</accession>
<feature type="compositionally biased region" description="Polar residues" evidence="1">
    <location>
        <begin position="1"/>
        <end position="19"/>
    </location>
</feature>
<dbReference type="EMBL" id="CAJVQB010001033">
    <property type="protein sequence ID" value="CAG8518140.1"/>
    <property type="molecule type" value="Genomic_DNA"/>
</dbReference>
<feature type="compositionally biased region" description="Polar residues" evidence="1">
    <location>
        <begin position="28"/>
        <end position="40"/>
    </location>
</feature>
<feature type="compositionally biased region" description="Basic residues" evidence="1">
    <location>
        <begin position="241"/>
        <end position="252"/>
    </location>
</feature>
<proteinExistence type="predicted"/>
<feature type="compositionally biased region" description="Basic and acidic residues" evidence="1">
    <location>
        <begin position="229"/>
        <end position="240"/>
    </location>
</feature>
<sequence>MASSSFHTRMNDFSPQKNYQEGFPGQHQIDNNDQYPPNNHQEQYKNLQEFISLNERDSHLNKREPLLDKNKRESDLNEKEFDSTITPCELDSSLFIHPTFSTSPIFEPAVNFSSKLSDGNNTKSTMHLTSTVPSAADPFSMFIRQLSLTSALNIPCDSDVINTPSIASDGTMSSVSLMNTRNTLTSPLSSTKFSPAVIVPSKLSQTKFANSRSRENEVVKDPETISEELAIKRAKNDSARKSRLQGIKRREH</sequence>
<gene>
    <name evidence="2" type="ORF">GMARGA_LOCUS3017</name>
</gene>
<keyword evidence="3" id="KW-1185">Reference proteome</keyword>
<dbReference type="Proteomes" id="UP000789901">
    <property type="component" value="Unassembled WGS sequence"/>
</dbReference>
<organism evidence="2 3">
    <name type="scientific">Gigaspora margarita</name>
    <dbReference type="NCBI Taxonomy" id="4874"/>
    <lineage>
        <taxon>Eukaryota</taxon>
        <taxon>Fungi</taxon>
        <taxon>Fungi incertae sedis</taxon>
        <taxon>Mucoromycota</taxon>
        <taxon>Glomeromycotina</taxon>
        <taxon>Glomeromycetes</taxon>
        <taxon>Diversisporales</taxon>
        <taxon>Gigasporaceae</taxon>
        <taxon>Gigaspora</taxon>
    </lineage>
</organism>
<feature type="region of interest" description="Disordered" evidence="1">
    <location>
        <begin position="229"/>
        <end position="252"/>
    </location>
</feature>
<reference evidence="2 3" key="1">
    <citation type="submission" date="2021-06" db="EMBL/GenBank/DDBJ databases">
        <authorList>
            <person name="Kallberg Y."/>
            <person name="Tangrot J."/>
            <person name="Rosling A."/>
        </authorList>
    </citation>
    <scope>NUCLEOTIDE SEQUENCE [LARGE SCALE GENOMIC DNA]</scope>
    <source>
        <strain evidence="2 3">120-4 pot B 10/14</strain>
    </source>
</reference>